<evidence type="ECO:0000313" key="4">
    <source>
        <dbReference type="Proteomes" id="UP000574390"/>
    </source>
</evidence>
<dbReference type="SUPFAM" id="SSF48403">
    <property type="entry name" value="Ankyrin repeat"/>
    <property type="match status" value="1"/>
</dbReference>
<gene>
    <name evidence="3" type="ORF">FOZ62_001230</name>
</gene>
<dbReference type="Proteomes" id="UP000574390">
    <property type="component" value="Unassembled WGS sequence"/>
</dbReference>
<protein>
    <submittedName>
        <fullName evidence="3">Uncharacterized protein</fullName>
    </submittedName>
</protein>
<dbReference type="CDD" id="cd23767">
    <property type="entry name" value="IQCD"/>
    <property type="match status" value="1"/>
</dbReference>
<dbReference type="AlphaFoldDB" id="A0A7J6PFX9"/>
<feature type="chain" id="PRO_5029454079" evidence="2">
    <location>
        <begin position="20"/>
        <end position="349"/>
    </location>
</feature>
<dbReference type="PROSITE" id="PS50096">
    <property type="entry name" value="IQ"/>
    <property type="match status" value="1"/>
</dbReference>
<feature type="region of interest" description="Disordered" evidence="1">
    <location>
        <begin position="310"/>
        <end position="349"/>
    </location>
</feature>
<keyword evidence="2" id="KW-0732">Signal</keyword>
<dbReference type="EMBL" id="JABANM010035950">
    <property type="protein sequence ID" value="KAF4694281.1"/>
    <property type="molecule type" value="Genomic_DNA"/>
</dbReference>
<feature type="compositionally biased region" description="Low complexity" evidence="1">
    <location>
        <begin position="325"/>
        <end position="349"/>
    </location>
</feature>
<comment type="caution">
    <text evidence="3">The sequence shown here is derived from an EMBL/GenBank/DDBJ whole genome shotgun (WGS) entry which is preliminary data.</text>
</comment>
<evidence type="ECO:0000256" key="2">
    <source>
        <dbReference type="SAM" id="SignalP"/>
    </source>
</evidence>
<evidence type="ECO:0000256" key="1">
    <source>
        <dbReference type="SAM" id="MobiDB-lite"/>
    </source>
</evidence>
<reference evidence="3 4" key="1">
    <citation type="submission" date="2020-04" db="EMBL/GenBank/DDBJ databases">
        <title>Perkinsus olseni comparative genomics.</title>
        <authorList>
            <person name="Bogema D.R."/>
        </authorList>
    </citation>
    <scope>NUCLEOTIDE SEQUENCE [LARGE SCALE GENOMIC DNA]</scope>
    <source>
        <strain evidence="3">ATCC PRA-205</strain>
    </source>
</reference>
<dbReference type="Gene3D" id="1.25.40.20">
    <property type="entry name" value="Ankyrin repeat-containing domain"/>
    <property type="match status" value="1"/>
</dbReference>
<feature type="signal peptide" evidence="2">
    <location>
        <begin position="1"/>
        <end position="19"/>
    </location>
</feature>
<dbReference type="InterPro" id="IPR036770">
    <property type="entry name" value="Ankyrin_rpt-contain_sf"/>
</dbReference>
<accession>A0A7J6PFX9</accession>
<name>A0A7J6PFX9_PEROL</name>
<evidence type="ECO:0000313" key="3">
    <source>
        <dbReference type="EMBL" id="KAF4694281.1"/>
    </source>
</evidence>
<organism evidence="3 4">
    <name type="scientific">Perkinsus olseni</name>
    <name type="common">Perkinsus atlanticus</name>
    <dbReference type="NCBI Taxonomy" id="32597"/>
    <lineage>
        <taxon>Eukaryota</taxon>
        <taxon>Sar</taxon>
        <taxon>Alveolata</taxon>
        <taxon>Perkinsozoa</taxon>
        <taxon>Perkinsea</taxon>
        <taxon>Perkinsida</taxon>
        <taxon>Perkinsidae</taxon>
        <taxon>Perkinsus</taxon>
    </lineage>
</organism>
<sequence>MSSLAASCLLLIIILLTAATTILTSALWLASYNLITREGNTLSEKVSTVVATDDIPRWLCYLALPLVAWRSEEKAQQERLRRLADPLRPYRAAARIQNWWRPLYDQRRRCRAEVTIAACWRGYAVRQEAHRRLLAIVQIQSAGRCLLAMNKAGERRRDRLMAGMTAGKDDKTISHGIGLLSRGKLVRTNRPSNATGQTLAMTAALYDMPLSLDLLFHRLGAEALEERDRYGWTCLHYAVEGTSLRSCEVVISTEKELGVERSESLLQAEITSPTQTRMTPLDLAGRYRTDGDARSTVILPMLKTYDDELTRREEGFLGESDPGNDGDTPTRSSSSSSDTHRTGSGPYQE</sequence>
<proteinExistence type="predicted"/>